<proteinExistence type="predicted"/>
<sequence>MQLITKRFERSSGRDRHISSSSVFELVSPVNRLLPLQPSQLQCLSLGLHPLGGLPQSLELFLQLSQSGVELMELVENEPNLQPASVPNR</sequence>
<dbReference type="EMBL" id="SRLO01000135">
    <property type="protein sequence ID" value="TNN72598.1"/>
    <property type="molecule type" value="Genomic_DNA"/>
</dbReference>
<reference evidence="1 2" key="1">
    <citation type="submission" date="2019-03" db="EMBL/GenBank/DDBJ databases">
        <title>First draft genome of Liparis tanakae, snailfish: a comprehensive survey of snailfish specific genes.</title>
        <authorList>
            <person name="Kim W."/>
            <person name="Song I."/>
            <person name="Jeong J.-H."/>
            <person name="Kim D."/>
            <person name="Kim S."/>
            <person name="Ryu S."/>
            <person name="Song J.Y."/>
            <person name="Lee S.K."/>
        </authorList>
    </citation>
    <scope>NUCLEOTIDE SEQUENCE [LARGE SCALE GENOMIC DNA]</scope>
    <source>
        <tissue evidence="1">Muscle</tissue>
    </source>
</reference>
<accession>A0A4Z2I3S9</accession>
<comment type="caution">
    <text evidence="1">The sequence shown here is derived from an EMBL/GenBank/DDBJ whole genome shotgun (WGS) entry which is preliminary data.</text>
</comment>
<dbReference type="Proteomes" id="UP000314294">
    <property type="component" value="Unassembled WGS sequence"/>
</dbReference>
<organism evidence="1 2">
    <name type="scientific">Liparis tanakae</name>
    <name type="common">Tanaka's snailfish</name>
    <dbReference type="NCBI Taxonomy" id="230148"/>
    <lineage>
        <taxon>Eukaryota</taxon>
        <taxon>Metazoa</taxon>
        <taxon>Chordata</taxon>
        <taxon>Craniata</taxon>
        <taxon>Vertebrata</taxon>
        <taxon>Euteleostomi</taxon>
        <taxon>Actinopterygii</taxon>
        <taxon>Neopterygii</taxon>
        <taxon>Teleostei</taxon>
        <taxon>Neoteleostei</taxon>
        <taxon>Acanthomorphata</taxon>
        <taxon>Eupercaria</taxon>
        <taxon>Perciformes</taxon>
        <taxon>Cottioidei</taxon>
        <taxon>Cottales</taxon>
        <taxon>Liparidae</taxon>
        <taxon>Liparis</taxon>
    </lineage>
</organism>
<protein>
    <submittedName>
        <fullName evidence="1">Uncharacterized protein</fullName>
    </submittedName>
</protein>
<name>A0A4Z2I3S9_9TELE</name>
<evidence type="ECO:0000313" key="2">
    <source>
        <dbReference type="Proteomes" id="UP000314294"/>
    </source>
</evidence>
<evidence type="ECO:0000313" key="1">
    <source>
        <dbReference type="EMBL" id="TNN72598.1"/>
    </source>
</evidence>
<keyword evidence="2" id="KW-1185">Reference proteome</keyword>
<dbReference type="AlphaFoldDB" id="A0A4Z2I3S9"/>
<gene>
    <name evidence="1" type="ORF">EYF80_017205</name>
</gene>